<dbReference type="PROSITE" id="PS50112">
    <property type="entry name" value="PAS"/>
    <property type="match status" value="1"/>
</dbReference>
<dbReference type="Pfam" id="PF14598">
    <property type="entry name" value="PAS_11"/>
    <property type="match status" value="1"/>
</dbReference>
<dbReference type="CDD" id="cd00130">
    <property type="entry name" value="PAS"/>
    <property type="match status" value="1"/>
</dbReference>
<dbReference type="SUPFAM" id="SSF55785">
    <property type="entry name" value="PYP-like sensor domain (PAS domain)"/>
    <property type="match status" value="1"/>
</dbReference>
<evidence type="ECO:0000259" key="7">
    <source>
        <dbReference type="PROSITE" id="PS50112"/>
    </source>
</evidence>
<dbReference type="SMART" id="SM00091">
    <property type="entry name" value="PAS"/>
    <property type="match status" value="1"/>
</dbReference>
<dbReference type="InterPro" id="IPR000014">
    <property type="entry name" value="PAS"/>
</dbReference>
<keyword evidence="3" id="KW-0677">Repeat</keyword>
<keyword evidence="2" id="KW-0597">Phosphoprotein</keyword>
<evidence type="ECO:0000256" key="6">
    <source>
        <dbReference type="ARBA" id="ARBA00040849"/>
    </source>
</evidence>
<dbReference type="InterPro" id="IPR050760">
    <property type="entry name" value="Period_circadian_regulator"/>
</dbReference>
<dbReference type="GO" id="GO:0005634">
    <property type="term" value="C:nucleus"/>
    <property type="evidence" value="ECO:0007669"/>
    <property type="project" value="UniProtKB-SubCell"/>
</dbReference>
<keyword evidence="4" id="KW-0090">Biological rhythms</keyword>
<sequence>IGKSFIEFVHPNDRATLALQITNRVAAPLSTAVTNNASKNDLPQTVLFCRLRHYRGLKSTGFGIKENKVNYTPCQLKLTFRDINGADTKEFYLLIQAVPVVPAYKVPYEKCTQPAIFMTRHSATGCLEHIDEESVQYWGYLPQDIIGKCILDYYHPEDLPYLKEVYEKIVSLGSSFKSKTYRFLAQNGDYLVMETIWSCFINPWSRKLEFVTGRHTVLECPANPNIFGSKEVDILSQIPSDVKKKAKGFQEDIIALLSEVLTKPVEAAKQQVSKRCQDLATFMEILMEGSGKPEDDLQLELCHENEHSFSERDSVMLGGISPHHDYYDSKSSIETLPS</sequence>
<accession>L7QQC7</accession>
<evidence type="ECO:0000256" key="4">
    <source>
        <dbReference type="ARBA" id="ARBA00023108"/>
    </source>
</evidence>
<reference evidence="8" key="1">
    <citation type="journal article" date="2012" name="Syst. Entomol.">
        <title>A molecular phylogeny for the pyraloid moths (Lepidoptera: Pyraloidea) and its implications for higher-level classification.</title>
        <authorList>
            <person name="Regier J.C."/>
            <person name="Mitter C."/>
            <person name="Solis M.A."/>
            <person name="Hayden J.E."/>
            <person name="Landry B."/>
            <person name="Nuss M."/>
            <person name="Simonsen T.J."/>
            <person name="Yen S.-H."/>
            <person name="Zwick A."/>
            <person name="Cummings M.P."/>
        </authorList>
    </citation>
    <scope>NUCLEOTIDE SEQUENCE</scope>
</reference>
<dbReference type="EMBL" id="JQ785473">
    <property type="protein sequence ID" value="AGB87283.1"/>
    <property type="molecule type" value="mRNA"/>
</dbReference>
<comment type="subcellular location">
    <subcellularLocation>
        <location evidence="1">Nucleus</location>
    </subcellularLocation>
</comment>
<name>L7QQC7_9NEOP</name>
<evidence type="ECO:0000313" key="8">
    <source>
        <dbReference type="EMBL" id="AGB87283.1"/>
    </source>
</evidence>
<feature type="domain" description="PAS" evidence="7">
    <location>
        <begin position="122"/>
        <end position="173"/>
    </location>
</feature>
<dbReference type="FunFam" id="3.30.450.20:FF:000066">
    <property type="entry name" value="Period circadian protein"/>
    <property type="match status" value="1"/>
</dbReference>
<evidence type="ECO:0000256" key="1">
    <source>
        <dbReference type="ARBA" id="ARBA00004123"/>
    </source>
</evidence>
<dbReference type="GO" id="GO:0005737">
    <property type="term" value="C:cytoplasm"/>
    <property type="evidence" value="ECO:0007669"/>
    <property type="project" value="TreeGrafter"/>
</dbReference>
<dbReference type="GO" id="GO:0001222">
    <property type="term" value="F:transcription corepressor binding"/>
    <property type="evidence" value="ECO:0007669"/>
    <property type="project" value="TreeGrafter"/>
</dbReference>
<dbReference type="PANTHER" id="PTHR11269:SF16">
    <property type="entry name" value="PERIOD CIRCADIAN PROTEIN"/>
    <property type="match status" value="1"/>
</dbReference>
<reference evidence="8" key="2">
    <citation type="submission" date="2012-03" db="EMBL/GenBank/DDBJ databases">
        <title>Assembling the Tree of Life Lepidoptera.</title>
        <authorList>
            <consortium name="LepTree.net"/>
            <person name="Regier J.C."/>
        </authorList>
    </citation>
    <scope>NUCLEOTIDE SEQUENCE</scope>
</reference>
<organism evidence="8">
    <name type="scientific">Lophocorona astiptica</name>
    <dbReference type="NCBI Taxonomy" id="753361"/>
    <lineage>
        <taxon>Eukaryota</taxon>
        <taxon>Metazoa</taxon>
        <taxon>Ecdysozoa</taxon>
        <taxon>Arthropoda</taxon>
        <taxon>Hexapoda</taxon>
        <taxon>Insecta</taxon>
        <taxon>Pterygota</taxon>
        <taxon>Neoptera</taxon>
        <taxon>Endopterygota</taxon>
        <taxon>Lepidoptera</taxon>
        <taxon>Glossata</taxon>
        <taxon>Lophocoronoidea</taxon>
        <taxon>Lophocoronidae</taxon>
        <taxon>Lophocorona</taxon>
    </lineage>
</organism>
<dbReference type="GO" id="GO:0000976">
    <property type="term" value="F:transcription cis-regulatory region binding"/>
    <property type="evidence" value="ECO:0007669"/>
    <property type="project" value="TreeGrafter"/>
</dbReference>
<dbReference type="GO" id="GO:0032922">
    <property type="term" value="P:circadian regulation of gene expression"/>
    <property type="evidence" value="ECO:0007669"/>
    <property type="project" value="TreeGrafter"/>
</dbReference>
<dbReference type="GO" id="GO:0043153">
    <property type="term" value="P:entrainment of circadian clock by photoperiod"/>
    <property type="evidence" value="ECO:0007669"/>
    <property type="project" value="TreeGrafter"/>
</dbReference>
<evidence type="ECO:0000256" key="5">
    <source>
        <dbReference type="ARBA" id="ARBA00023242"/>
    </source>
</evidence>
<evidence type="ECO:0000256" key="3">
    <source>
        <dbReference type="ARBA" id="ARBA00022737"/>
    </source>
</evidence>
<dbReference type="InterPro" id="IPR035965">
    <property type="entry name" value="PAS-like_dom_sf"/>
</dbReference>
<evidence type="ECO:0000256" key="2">
    <source>
        <dbReference type="ARBA" id="ARBA00022553"/>
    </source>
</evidence>
<feature type="non-terminal residue" evidence="8">
    <location>
        <position position="338"/>
    </location>
</feature>
<dbReference type="PANTHER" id="PTHR11269">
    <property type="entry name" value="PERIOD CIRCADIAN PROTEIN"/>
    <property type="match status" value="1"/>
</dbReference>
<dbReference type="AlphaFoldDB" id="L7QQC7"/>
<proteinExistence type="evidence at transcript level"/>
<keyword evidence="5" id="KW-0539">Nucleus</keyword>
<dbReference type="Gene3D" id="3.30.450.20">
    <property type="entry name" value="PAS domain"/>
    <property type="match status" value="2"/>
</dbReference>
<dbReference type="Gene3D" id="1.20.5.770">
    <property type="entry name" value="Single helix bin"/>
    <property type="match status" value="1"/>
</dbReference>
<feature type="non-terminal residue" evidence="8">
    <location>
        <position position="1"/>
    </location>
</feature>
<dbReference type="GO" id="GO:0000122">
    <property type="term" value="P:negative regulation of transcription by RNA polymerase II"/>
    <property type="evidence" value="ECO:0007669"/>
    <property type="project" value="TreeGrafter"/>
</dbReference>
<protein>
    <recommendedName>
        <fullName evidence="6">Period circadian protein</fullName>
    </recommendedName>
</protein>